<dbReference type="EMBL" id="CACTIH010002568">
    <property type="protein sequence ID" value="CAA2976826.1"/>
    <property type="molecule type" value="Genomic_DNA"/>
</dbReference>
<evidence type="ECO:0000256" key="1">
    <source>
        <dbReference type="SAM" id="MobiDB-lite"/>
    </source>
</evidence>
<accession>A0A8S0RDA4</accession>
<proteinExistence type="predicted"/>
<protein>
    <submittedName>
        <fullName evidence="2">Uncharacterized protein</fullName>
    </submittedName>
</protein>
<dbReference type="Gramene" id="OE9A118477T1">
    <property type="protein sequence ID" value="OE9A118477C1"/>
    <property type="gene ID" value="OE9A118477"/>
</dbReference>
<gene>
    <name evidence="2" type="ORF">OLEA9_A118477</name>
</gene>
<reference evidence="2 3" key="1">
    <citation type="submission" date="2019-12" db="EMBL/GenBank/DDBJ databases">
        <authorList>
            <person name="Alioto T."/>
            <person name="Alioto T."/>
            <person name="Gomez Garrido J."/>
        </authorList>
    </citation>
    <scope>NUCLEOTIDE SEQUENCE [LARGE SCALE GENOMIC DNA]</scope>
</reference>
<organism evidence="2 3">
    <name type="scientific">Olea europaea subsp. europaea</name>
    <dbReference type="NCBI Taxonomy" id="158383"/>
    <lineage>
        <taxon>Eukaryota</taxon>
        <taxon>Viridiplantae</taxon>
        <taxon>Streptophyta</taxon>
        <taxon>Embryophyta</taxon>
        <taxon>Tracheophyta</taxon>
        <taxon>Spermatophyta</taxon>
        <taxon>Magnoliopsida</taxon>
        <taxon>eudicotyledons</taxon>
        <taxon>Gunneridae</taxon>
        <taxon>Pentapetalae</taxon>
        <taxon>asterids</taxon>
        <taxon>lamiids</taxon>
        <taxon>Lamiales</taxon>
        <taxon>Oleaceae</taxon>
        <taxon>Oleeae</taxon>
        <taxon>Olea</taxon>
    </lineage>
</organism>
<dbReference type="Proteomes" id="UP000594638">
    <property type="component" value="Unassembled WGS sequence"/>
</dbReference>
<dbReference type="OrthoDB" id="1745472at2759"/>
<evidence type="ECO:0000313" key="2">
    <source>
        <dbReference type="EMBL" id="CAA2976826.1"/>
    </source>
</evidence>
<name>A0A8S0RDA4_OLEEU</name>
<feature type="region of interest" description="Disordered" evidence="1">
    <location>
        <begin position="67"/>
        <end position="86"/>
    </location>
</feature>
<comment type="caution">
    <text evidence="2">The sequence shown here is derived from an EMBL/GenBank/DDBJ whole genome shotgun (WGS) entry which is preliminary data.</text>
</comment>
<evidence type="ECO:0000313" key="3">
    <source>
        <dbReference type="Proteomes" id="UP000594638"/>
    </source>
</evidence>
<dbReference type="AlphaFoldDB" id="A0A8S0RDA4"/>
<sequence>MISLPHLSESCYISIFTNGLKEKIKSMVKIIQPPTLPKAFEIALLQENTITAINKGSRTFKTFLPTKWSQPNTRPNETASKSIPYTEPNLKSPINPLKFKPIIPSDIQTKRELGLCFKCDEKYTRGHICKNKMLNFLLVDEEVEGELEEPPGDWGGGGGAG</sequence>
<feature type="compositionally biased region" description="Polar residues" evidence="1">
    <location>
        <begin position="67"/>
        <end position="83"/>
    </location>
</feature>
<keyword evidence="3" id="KW-1185">Reference proteome</keyword>